<dbReference type="RefSeq" id="WP_110400550.1">
    <property type="nucleotide sequence ID" value="NZ_QJJS01000007.1"/>
</dbReference>
<dbReference type="InterPro" id="IPR038352">
    <property type="entry name" value="Imelysin_sf"/>
</dbReference>
<organism evidence="5 6">
    <name type="scientific">Sphaerotilus hippei</name>
    <dbReference type="NCBI Taxonomy" id="744406"/>
    <lineage>
        <taxon>Bacteria</taxon>
        <taxon>Pseudomonadati</taxon>
        <taxon>Pseudomonadota</taxon>
        <taxon>Betaproteobacteria</taxon>
        <taxon>Burkholderiales</taxon>
        <taxon>Sphaerotilaceae</taxon>
        <taxon>Sphaerotilus</taxon>
    </lineage>
</organism>
<feature type="signal peptide" evidence="3">
    <location>
        <begin position="1"/>
        <end position="34"/>
    </location>
</feature>
<keyword evidence="2 3" id="KW-0732">Signal</keyword>
<evidence type="ECO:0000256" key="1">
    <source>
        <dbReference type="ARBA" id="ARBA00004196"/>
    </source>
</evidence>
<dbReference type="Gene3D" id="1.20.1420.20">
    <property type="entry name" value="M75 peptidase, HXXE motif"/>
    <property type="match status" value="1"/>
</dbReference>
<feature type="domain" description="Imelysin-like" evidence="4">
    <location>
        <begin position="60"/>
        <end position="323"/>
    </location>
</feature>
<comment type="caution">
    <text evidence="5">The sequence shown here is derived from an EMBL/GenBank/DDBJ whole genome shotgun (WGS) entry which is preliminary data.</text>
</comment>
<name>A0A318H346_9BURK</name>
<evidence type="ECO:0000313" key="5">
    <source>
        <dbReference type="EMBL" id="PXW96122.1"/>
    </source>
</evidence>
<keyword evidence="6" id="KW-1185">Reference proteome</keyword>
<accession>A0A318H346</accession>
<sequence>MNLPPIVHLPSRRRATRTLLGATLALALPRLAGAASRDLVTPLYGADGFVRCLWQFVCVPAAGDFRREAEALATALTPAQATAGEAGEHLLRAGRYAWTRTLPAWLRLASVATGPLIERRSLRALDFQPTRPELIGRAVAQAAAGPLDEPAMERIGSPAKGLPALEHLLWSSADEFPREPALFHYLASVARDLAREARAIEAAWQARLDAELDEDTVIAGMAEFINQLLGAVEGLRWRDIEHPLRAASPTKQPYPRQRSGQTAQAWAAAWQTLRELCLTPSVWPEPGQDRVPLGLYLRSIGLLQVADRLDALVDQTDRLMQGLTPRDRPDRLRQATLSLARLKSLIENEVATGAKVRIGFSDNDGD</sequence>
<proteinExistence type="predicted"/>
<comment type="subcellular location">
    <subcellularLocation>
        <location evidence="1">Cell envelope</location>
    </subcellularLocation>
</comment>
<dbReference type="AlphaFoldDB" id="A0A318H346"/>
<gene>
    <name evidence="5" type="ORF">C7444_10728</name>
</gene>
<dbReference type="InterPro" id="IPR018976">
    <property type="entry name" value="Imelysin-like"/>
</dbReference>
<protein>
    <recommendedName>
        <fullName evidence="4">Imelysin-like domain-containing protein</fullName>
    </recommendedName>
</protein>
<dbReference type="Pfam" id="PF09375">
    <property type="entry name" value="Peptidase_M75"/>
    <property type="match status" value="1"/>
</dbReference>
<evidence type="ECO:0000259" key="4">
    <source>
        <dbReference type="Pfam" id="PF09375"/>
    </source>
</evidence>
<dbReference type="GO" id="GO:0030313">
    <property type="term" value="C:cell envelope"/>
    <property type="evidence" value="ECO:0007669"/>
    <property type="project" value="UniProtKB-SubCell"/>
</dbReference>
<evidence type="ECO:0000256" key="2">
    <source>
        <dbReference type="ARBA" id="ARBA00022729"/>
    </source>
</evidence>
<evidence type="ECO:0000256" key="3">
    <source>
        <dbReference type="SAM" id="SignalP"/>
    </source>
</evidence>
<dbReference type="EMBL" id="QJJS01000007">
    <property type="protein sequence ID" value="PXW96122.1"/>
    <property type="molecule type" value="Genomic_DNA"/>
</dbReference>
<evidence type="ECO:0000313" key="6">
    <source>
        <dbReference type="Proteomes" id="UP000247811"/>
    </source>
</evidence>
<dbReference type="OrthoDB" id="8591749at2"/>
<reference evidence="5 6" key="1">
    <citation type="submission" date="2018-05" db="EMBL/GenBank/DDBJ databases">
        <title>Genomic Encyclopedia of Type Strains, Phase IV (KMG-IV): sequencing the most valuable type-strain genomes for metagenomic binning, comparative biology and taxonomic classification.</title>
        <authorList>
            <person name="Goeker M."/>
        </authorList>
    </citation>
    <scope>NUCLEOTIDE SEQUENCE [LARGE SCALE GENOMIC DNA]</scope>
    <source>
        <strain evidence="5 6">DSM 566</strain>
    </source>
</reference>
<feature type="chain" id="PRO_5016407642" description="Imelysin-like domain-containing protein" evidence="3">
    <location>
        <begin position="35"/>
        <end position="366"/>
    </location>
</feature>
<dbReference type="Proteomes" id="UP000247811">
    <property type="component" value="Unassembled WGS sequence"/>
</dbReference>